<reference evidence="1" key="1">
    <citation type="submission" date="2023-03" db="EMBL/GenBank/DDBJ databases">
        <authorList>
            <person name="Steffen K."/>
            <person name="Cardenas P."/>
        </authorList>
    </citation>
    <scope>NUCLEOTIDE SEQUENCE</scope>
</reference>
<dbReference type="PANTHER" id="PTHR34387:SF1">
    <property type="entry name" value="PERIPLASMIC IMMUNOGENIC PROTEIN"/>
    <property type="match status" value="1"/>
</dbReference>
<dbReference type="InterPro" id="IPR007497">
    <property type="entry name" value="SIMPL/DUF541"/>
</dbReference>
<dbReference type="Gene3D" id="3.30.70.2970">
    <property type="entry name" value="Protein of unknown function (DUF541), domain 2"/>
    <property type="match status" value="1"/>
</dbReference>
<dbReference type="Pfam" id="PF04402">
    <property type="entry name" value="SIMPL"/>
    <property type="match status" value="1"/>
</dbReference>
<evidence type="ECO:0000313" key="1">
    <source>
        <dbReference type="EMBL" id="CAI8046349.1"/>
    </source>
</evidence>
<keyword evidence="2" id="KW-1185">Reference proteome</keyword>
<accession>A0AA35TE70</accession>
<gene>
    <name evidence="1" type="ORF">GBAR_LOCUS25628</name>
</gene>
<dbReference type="GO" id="GO:0006974">
    <property type="term" value="P:DNA damage response"/>
    <property type="evidence" value="ECO:0007669"/>
    <property type="project" value="TreeGrafter"/>
</dbReference>
<dbReference type="EMBL" id="CASHTH010003556">
    <property type="protein sequence ID" value="CAI8046349.1"/>
    <property type="molecule type" value="Genomic_DNA"/>
</dbReference>
<dbReference type="InterPro" id="IPR052022">
    <property type="entry name" value="26kDa_periplasmic_antigen"/>
</dbReference>
<proteinExistence type="predicted"/>
<dbReference type="AlphaFoldDB" id="A0AA35TE70"/>
<comment type="caution">
    <text evidence="1">The sequence shown here is derived from an EMBL/GenBank/DDBJ whole genome shotgun (WGS) entry which is preliminary data.</text>
</comment>
<sequence length="149" mass="15813">MSPEQDCTTTWELKLIGYAVSNQASVKIRDLDEAGMIIDQVTEAAGDLVRVNGISFTIEDPEGLREESRAKAIAAMQEKAETMADLAGVTLGRLVNLEEATDFYSPQPLYARAAMASAESAADTSIAAGEIEITTTVNGVYLIAPSEGP</sequence>
<dbReference type="Proteomes" id="UP001174909">
    <property type="component" value="Unassembled WGS sequence"/>
</dbReference>
<name>A0AA35TE70_GEOBA</name>
<evidence type="ECO:0000313" key="2">
    <source>
        <dbReference type="Proteomes" id="UP001174909"/>
    </source>
</evidence>
<dbReference type="Gene3D" id="3.30.110.170">
    <property type="entry name" value="Protein of unknown function (DUF541), domain 1"/>
    <property type="match status" value="1"/>
</dbReference>
<organism evidence="1 2">
    <name type="scientific">Geodia barretti</name>
    <name type="common">Barrett's horny sponge</name>
    <dbReference type="NCBI Taxonomy" id="519541"/>
    <lineage>
        <taxon>Eukaryota</taxon>
        <taxon>Metazoa</taxon>
        <taxon>Porifera</taxon>
        <taxon>Demospongiae</taxon>
        <taxon>Heteroscleromorpha</taxon>
        <taxon>Tetractinellida</taxon>
        <taxon>Astrophorina</taxon>
        <taxon>Geodiidae</taxon>
        <taxon>Geodia</taxon>
    </lineage>
</organism>
<protein>
    <submittedName>
        <fullName evidence="1">26 kDa periplasmic immunogenic protein</fullName>
    </submittedName>
</protein>
<dbReference type="PANTHER" id="PTHR34387">
    <property type="entry name" value="SLR1258 PROTEIN"/>
    <property type="match status" value="1"/>
</dbReference>